<protein>
    <submittedName>
        <fullName evidence="5">Dehydrogenase/reductase SDR family member</fullName>
    </submittedName>
</protein>
<comment type="similarity">
    <text evidence="1 3">Belongs to the short-chain dehydrogenases/reductases (SDR) family.</text>
</comment>
<dbReference type="PRINTS" id="PR00081">
    <property type="entry name" value="GDHRDH"/>
</dbReference>
<evidence type="ECO:0000256" key="2">
    <source>
        <dbReference type="ARBA" id="ARBA00023002"/>
    </source>
</evidence>
<evidence type="ECO:0000313" key="5">
    <source>
        <dbReference type="EMBL" id="KAH7367860.1"/>
    </source>
</evidence>
<gene>
    <name evidence="5" type="ORF">B0T11DRAFT_276082</name>
</gene>
<dbReference type="InterPro" id="IPR057326">
    <property type="entry name" value="KR_dom"/>
</dbReference>
<dbReference type="Gene3D" id="3.40.50.720">
    <property type="entry name" value="NAD(P)-binding Rossmann-like Domain"/>
    <property type="match status" value="1"/>
</dbReference>
<organism evidence="5 6">
    <name type="scientific">Plectosphaerella cucumerina</name>
    <dbReference type="NCBI Taxonomy" id="40658"/>
    <lineage>
        <taxon>Eukaryota</taxon>
        <taxon>Fungi</taxon>
        <taxon>Dikarya</taxon>
        <taxon>Ascomycota</taxon>
        <taxon>Pezizomycotina</taxon>
        <taxon>Sordariomycetes</taxon>
        <taxon>Hypocreomycetidae</taxon>
        <taxon>Glomerellales</taxon>
        <taxon>Plectosphaerellaceae</taxon>
        <taxon>Plectosphaerella</taxon>
    </lineage>
</organism>
<dbReference type="PANTHER" id="PTHR43976">
    <property type="entry name" value="SHORT CHAIN DEHYDROGENASE"/>
    <property type="match status" value="1"/>
</dbReference>
<evidence type="ECO:0000256" key="1">
    <source>
        <dbReference type="ARBA" id="ARBA00006484"/>
    </source>
</evidence>
<dbReference type="Proteomes" id="UP000813385">
    <property type="component" value="Unassembled WGS sequence"/>
</dbReference>
<dbReference type="Pfam" id="PF00106">
    <property type="entry name" value="adh_short"/>
    <property type="match status" value="1"/>
</dbReference>
<dbReference type="SMART" id="SM00822">
    <property type="entry name" value="PKS_KR"/>
    <property type="match status" value="1"/>
</dbReference>
<dbReference type="InterPro" id="IPR051911">
    <property type="entry name" value="SDR_oxidoreductase"/>
</dbReference>
<keyword evidence="6" id="KW-1185">Reference proteome</keyword>
<dbReference type="AlphaFoldDB" id="A0A8K0X622"/>
<accession>A0A8K0X622</accession>
<evidence type="ECO:0000256" key="3">
    <source>
        <dbReference type="RuleBase" id="RU000363"/>
    </source>
</evidence>
<dbReference type="PANTHER" id="PTHR43976:SF16">
    <property type="entry name" value="SHORT-CHAIN DEHYDROGENASE_REDUCTASE FAMILY PROTEIN"/>
    <property type="match status" value="1"/>
</dbReference>
<dbReference type="InterPro" id="IPR036291">
    <property type="entry name" value="NAD(P)-bd_dom_sf"/>
</dbReference>
<evidence type="ECO:0000259" key="4">
    <source>
        <dbReference type="SMART" id="SM00822"/>
    </source>
</evidence>
<dbReference type="OrthoDB" id="1933717at2759"/>
<sequence length="279" mass="29219">MTKVWLITGTSRGLGRALVEYALEAGDNVVATARNTASLEPLLQKYPSTLLLQALDVTDASAAEATVSAALEKFGHIDILINNAGFAALAPVETTTAEDFRTHVDTNLVGVFNVTKAALPHFRTRGVGHIFQVSSIGSRAGNPGLGAYQATKWAVSGFATVLAAELRPLGVKVTSLEPGAMQTDMIGDDMAVREFPEIYEGTVRPVAKYLAGAGKGDLAAIGGTEISKVGKVIEALFEADDPPVRLLLGKDAVWSSGKAAEALAASDEKWKELSVLACP</sequence>
<feature type="domain" description="Ketoreductase" evidence="4">
    <location>
        <begin position="3"/>
        <end position="189"/>
    </location>
</feature>
<proteinExistence type="inferred from homology"/>
<keyword evidence="2" id="KW-0560">Oxidoreductase</keyword>
<dbReference type="InterPro" id="IPR002347">
    <property type="entry name" value="SDR_fam"/>
</dbReference>
<evidence type="ECO:0000313" key="6">
    <source>
        <dbReference type="Proteomes" id="UP000813385"/>
    </source>
</evidence>
<dbReference type="PRINTS" id="PR00080">
    <property type="entry name" value="SDRFAMILY"/>
</dbReference>
<dbReference type="CDD" id="cd05374">
    <property type="entry name" value="17beta-HSD-like_SDR_c"/>
    <property type="match status" value="1"/>
</dbReference>
<dbReference type="SUPFAM" id="SSF51735">
    <property type="entry name" value="NAD(P)-binding Rossmann-fold domains"/>
    <property type="match status" value="1"/>
</dbReference>
<dbReference type="EMBL" id="JAGPXD010000002">
    <property type="protein sequence ID" value="KAH7367860.1"/>
    <property type="molecule type" value="Genomic_DNA"/>
</dbReference>
<name>A0A8K0X622_9PEZI</name>
<reference evidence="5" key="1">
    <citation type="journal article" date="2021" name="Nat. Commun.">
        <title>Genetic determinants of endophytism in the Arabidopsis root mycobiome.</title>
        <authorList>
            <person name="Mesny F."/>
            <person name="Miyauchi S."/>
            <person name="Thiergart T."/>
            <person name="Pickel B."/>
            <person name="Atanasova L."/>
            <person name="Karlsson M."/>
            <person name="Huettel B."/>
            <person name="Barry K.W."/>
            <person name="Haridas S."/>
            <person name="Chen C."/>
            <person name="Bauer D."/>
            <person name="Andreopoulos W."/>
            <person name="Pangilinan J."/>
            <person name="LaButti K."/>
            <person name="Riley R."/>
            <person name="Lipzen A."/>
            <person name="Clum A."/>
            <person name="Drula E."/>
            <person name="Henrissat B."/>
            <person name="Kohler A."/>
            <person name="Grigoriev I.V."/>
            <person name="Martin F.M."/>
            <person name="Hacquard S."/>
        </authorList>
    </citation>
    <scope>NUCLEOTIDE SEQUENCE</scope>
    <source>
        <strain evidence="5">MPI-CAGE-AT-0016</strain>
    </source>
</reference>
<dbReference type="GO" id="GO:0016491">
    <property type="term" value="F:oxidoreductase activity"/>
    <property type="evidence" value="ECO:0007669"/>
    <property type="project" value="UniProtKB-KW"/>
</dbReference>
<comment type="caution">
    <text evidence="5">The sequence shown here is derived from an EMBL/GenBank/DDBJ whole genome shotgun (WGS) entry which is preliminary data.</text>
</comment>